<dbReference type="FunFam" id="3.90.550.10:FF:000128">
    <property type="entry name" value="Glycosyl transferase family 2"/>
    <property type="match status" value="1"/>
</dbReference>
<gene>
    <name evidence="5" type="ORF">EV202_12518</name>
</gene>
<comment type="similarity">
    <text evidence="1">Belongs to the glycosyltransferase 2 family.</text>
</comment>
<dbReference type="Gene3D" id="3.90.550.10">
    <property type="entry name" value="Spore Coat Polysaccharide Biosynthesis Protein SpsA, Chain A"/>
    <property type="match status" value="1"/>
</dbReference>
<evidence type="ECO:0000256" key="3">
    <source>
        <dbReference type="ARBA" id="ARBA00022679"/>
    </source>
</evidence>
<dbReference type="Pfam" id="PF00535">
    <property type="entry name" value="Glycos_transf_2"/>
    <property type="match status" value="1"/>
</dbReference>
<evidence type="ECO:0000256" key="1">
    <source>
        <dbReference type="ARBA" id="ARBA00006739"/>
    </source>
</evidence>
<dbReference type="SUPFAM" id="SSF53448">
    <property type="entry name" value="Nucleotide-diphospho-sugar transferases"/>
    <property type="match status" value="1"/>
</dbReference>
<dbReference type="GO" id="GO:0009247">
    <property type="term" value="P:glycolipid biosynthetic process"/>
    <property type="evidence" value="ECO:0007669"/>
    <property type="project" value="TreeGrafter"/>
</dbReference>
<feature type="domain" description="Glycosyltransferase 2-like" evidence="4">
    <location>
        <begin position="27"/>
        <end position="193"/>
    </location>
</feature>
<accession>A0A4R2LLE1</accession>
<dbReference type="CDD" id="cd06442">
    <property type="entry name" value="DPM1_like"/>
    <property type="match status" value="1"/>
</dbReference>
<dbReference type="EMBL" id="SLXB01000025">
    <property type="protein sequence ID" value="TCO88583.1"/>
    <property type="molecule type" value="Genomic_DNA"/>
</dbReference>
<evidence type="ECO:0000256" key="2">
    <source>
        <dbReference type="ARBA" id="ARBA00022676"/>
    </source>
</evidence>
<protein>
    <submittedName>
        <fullName evidence="5">Dolichol-phosphate mannosyltransferase</fullName>
    </submittedName>
</protein>
<dbReference type="InterPro" id="IPR001173">
    <property type="entry name" value="Glyco_trans_2-like"/>
</dbReference>
<dbReference type="GO" id="GO:0004582">
    <property type="term" value="F:dolichyl-phosphate beta-D-mannosyltransferase activity"/>
    <property type="evidence" value="ECO:0007669"/>
    <property type="project" value="InterPro"/>
</dbReference>
<sequence>MTKKHYICSRLQPPHTVFSMQTSDSIVIIPTYNERENIENIIRAVFALEHGFHILVIEDGSPDGTAAIVRSLQQEFPERLFMVERKGKLGLGTAYIAGFKWALQRNYEYVFEMDADFSHNPQDLPRLYRACSEEEADVAIGSRYVSGVNVVNWPMGRVLMSYFASKYVRLITALPIHDTTAGFVCYRSHVLKTIDLDSIRFKGYAFQIEMKFTAYKCGFKIKEVPVIFINRELGTSKMNSSIFGEAIFGVIRLKWNSFFHKYPTGKTERGKEKERI</sequence>
<reference evidence="5 6" key="1">
    <citation type="submission" date="2019-03" db="EMBL/GenBank/DDBJ databases">
        <title>Genomic Encyclopedia of Type Strains, Phase IV (KMG-IV): sequencing the most valuable type-strain genomes for metagenomic binning, comparative biology and taxonomic classification.</title>
        <authorList>
            <person name="Goeker M."/>
        </authorList>
    </citation>
    <scope>NUCLEOTIDE SEQUENCE [LARGE SCALE GENOMIC DNA]</scope>
    <source>
        <strain evidence="5 6">DSM 23917</strain>
    </source>
</reference>
<dbReference type="Proteomes" id="UP000295600">
    <property type="component" value="Unassembled WGS sequence"/>
</dbReference>
<comment type="caution">
    <text evidence="5">The sequence shown here is derived from an EMBL/GenBank/DDBJ whole genome shotgun (WGS) entry which is preliminary data.</text>
</comment>
<dbReference type="PANTHER" id="PTHR43398:SF1">
    <property type="entry name" value="DOLICHOL-PHOSPHATE MANNOSYLTRANSFERASE SUBUNIT 1"/>
    <property type="match status" value="1"/>
</dbReference>
<keyword evidence="3 5" id="KW-0808">Transferase</keyword>
<keyword evidence="2 5" id="KW-0328">Glycosyltransferase</keyword>
<dbReference type="InterPro" id="IPR029044">
    <property type="entry name" value="Nucleotide-diphossugar_trans"/>
</dbReference>
<evidence type="ECO:0000313" key="6">
    <source>
        <dbReference type="Proteomes" id="UP000295600"/>
    </source>
</evidence>
<dbReference type="GO" id="GO:0016020">
    <property type="term" value="C:membrane"/>
    <property type="evidence" value="ECO:0007669"/>
    <property type="project" value="GOC"/>
</dbReference>
<dbReference type="InterPro" id="IPR039528">
    <property type="entry name" value="DPM1-like"/>
</dbReference>
<dbReference type="PANTHER" id="PTHR43398">
    <property type="entry name" value="DOLICHOL-PHOSPHATE MANNOSYLTRANSFERASE SUBUNIT 1"/>
    <property type="match status" value="1"/>
</dbReference>
<organism evidence="5 6">
    <name type="scientific">Prevotella heparinolytica</name>
    <dbReference type="NCBI Taxonomy" id="28113"/>
    <lineage>
        <taxon>Bacteria</taxon>
        <taxon>Pseudomonadati</taxon>
        <taxon>Bacteroidota</taxon>
        <taxon>Bacteroidia</taxon>
        <taxon>Bacteroidales</taxon>
        <taxon>Bacteroidaceae</taxon>
        <taxon>Bacteroides</taxon>
    </lineage>
</organism>
<proteinExistence type="inferred from homology"/>
<evidence type="ECO:0000313" key="5">
    <source>
        <dbReference type="EMBL" id="TCO88583.1"/>
    </source>
</evidence>
<name>A0A4R2LLE1_9BACE</name>
<dbReference type="AlphaFoldDB" id="A0A4R2LLE1"/>
<evidence type="ECO:0000259" key="4">
    <source>
        <dbReference type="Pfam" id="PF00535"/>
    </source>
</evidence>